<dbReference type="Gene3D" id="3.10.28.10">
    <property type="entry name" value="Homing endonucleases"/>
    <property type="match status" value="1"/>
</dbReference>
<dbReference type="GO" id="GO:0004519">
    <property type="term" value="F:endonuclease activity"/>
    <property type="evidence" value="ECO:0007669"/>
    <property type="project" value="InterPro"/>
</dbReference>
<dbReference type="Pfam" id="PF00961">
    <property type="entry name" value="LAGLIDADG_1"/>
    <property type="match status" value="1"/>
</dbReference>
<dbReference type="InterPro" id="IPR004860">
    <property type="entry name" value="LAGLIDADG_dom"/>
</dbReference>
<protein>
    <recommendedName>
        <fullName evidence="1">Homing endonuclease LAGLIDADG domain-containing protein</fullName>
    </recommendedName>
</protein>
<accession>A0A191MX15</accession>
<evidence type="ECO:0000313" key="2">
    <source>
        <dbReference type="EMBL" id="AMX22197.1"/>
    </source>
</evidence>
<dbReference type="AlphaFoldDB" id="A0A191MX15"/>
<dbReference type="InterPro" id="IPR027434">
    <property type="entry name" value="Homing_endonucl"/>
</dbReference>
<evidence type="ECO:0000259" key="1">
    <source>
        <dbReference type="Pfam" id="PF00961"/>
    </source>
</evidence>
<dbReference type="PANTHER" id="PTHR36181">
    <property type="entry name" value="INTRON-ENCODED ENDONUCLEASE AI3-RELATED"/>
    <property type="match status" value="1"/>
</dbReference>
<feature type="domain" description="Homing endonuclease LAGLIDADG" evidence="1">
    <location>
        <begin position="58"/>
        <end position="158"/>
    </location>
</feature>
<organism evidence="2">
    <name type="scientific">Chrysoporthe deuterocubensis</name>
    <dbReference type="NCBI Taxonomy" id="764597"/>
    <lineage>
        <taxon>Eukaryota</taxon>
        <taxon>Fungi</taxon>
        <taxon>Dikarya</taxon>
        <taxon>Ascomycota</taxon>
        <taxon>Pezizomycotina</taxon>
        <taxon>Sordariomycetes</taxon>
        <taxon>Sordariomycetidae</taxon>
        <taxon>Diaporthales</taxon>
        <taxon>Cryphonectriaceae</taxon>
        <taxon>Cryphonectria-Endothia species complex</taxon>
        <taxon>Chrysoporthe</taxon>
    </lineage>
</organism>
<gene>
    <name evidence="2" type="primary">orf197</name>
</gene>
<dbReference type="GO" id="GO:0005739">
    <property type="term" value="C:mitochondrion"/>
    <property type="evidence" value="ECO:0007669"/>
    <property type="project" value="UniProtKB-ARBA"/>
</dbReference>
<reference evidence="2" key="1">
    <citation type="journal article" date="2016" name="PLoS ONE">
        <title>Intron Derived Size Polymorphism in the Mitochondrial Genomes of Closely Related Chrysoporthe Species.</title>
        <authorList>
            <person name="Kanzi A.M."/>
            <person name="Wingfield B.D."/>
            <person name="Steenkamp E.T."/>
            <person name="Naidoo S."/>
            <person name="van der Merwe N.A."/>
        </authorList>
    </citation>
    <scope>NUCLEOTIDE SEQUENCE</scope>
</reference>
<dbReference type="SUPFAM" id="SSF55608">
    <property type="entry name" value="Homing endonucleases"/>
    <property type="match status" value="1"/>
</dbReference>
<dbReference type="FunFam" id="3.10.28.10:FF:000010">
    <property type="entry name" value="LAGLIDADG homing endonuclease I-LtrII"/>
    <property type="match status" value="1"/>
</dbReference>
<dbReference type="EMBL" id="KT380884">
    <property type="protein sequence ID" value="AMX22197.1"/>
    <property type="molecule type" value="Genomic_DNA"/>
</dbReference>
<dbReference type="GeneID" id="31078243"/>
<dbReference type="PANTHER" id="PTHR36181:SF4">
    <property type="entry name" value="LAGLIDADG ENDONUCLEASE"/>
    <property type="match status" value="1"/>
</dbReference>
<sequence length="197" mass="22267">MIEQKHRTIEGLGKIVNIKAAMNFGVLSENLLSKFINVEPVERSLVRNVEIYDSNWVSGFVEGEGCFFVNIYKRKDSVLGEGVKLVFKITQDKRNNEILALFSNIFGCGKVYNQSSKGGVQDFMITGLGDITNKVIPFFLAHPLKGAKLKEYQDWCKVAELMQNKEHLTKDGLEKIRSIKLGMNFKRTTALSTLIED</sequence>
<dbReference type="InterPro" id="IPR051289">
    <property type="entry name" value="LAGLIDADG_Endonuclease"/>
</dbReference>
<keyword evidence="2" id="KW-0496">Mitochondrion</keyword>
<geneLocation type="mitochondrion" evidence="2"/>
<name>A0A191MX15_9PEZI</name>
<proteinExistence type="predicted"/>
<dbReference type="RefSeq" id="YP_009262122.1">
    <property type="nucleotide sequence ID" value="NC_030523.1"/>
</dbReference>